<proteinExistence type="predicted"/>
<evidence type="ECO:0000313" key="2">
    <source>
        <dbReference type="Proteomes" id="UP000507470"/>
    </source>
</evidence>
<keyword evidence="2" id="KW-1185">Reference proteome</keyword>
<dbReference type="EMBL" id="CACVKT020001364">
    <property type="protein sequence ID" value="CAC5367579.1"/>
    <property type="molecule type" value="Genomic_DNA"/>
</dbReference>
<gene>
    <name evidence="1" type="ORF">MCOR_7425</name>
</gene>
<organism evidence="1 2">
    <name type="scientific">Mytilus coruscus</name>
    <name type="common">Sea mussel</name>
    <dbReference type="NCBI Taxonomy" id="42192"/>
    <lineage>
        <taxon>Eukaryota</taxon>
        <taxon>Metazoa</taxon>
        <taxon>Spiralia</taxon>
        <taxon>Lophotrochozoa</taxon>
        <taxon>Mollusca</taxon>
        <taxon>Bivalvia</taxon>
        <taxon>Autobranchia</taxon>
        <taxon>Pteriomorphia</taxon>
        <taxon>Mytilida</taxon>
        <taxon>Mytiloidea</taxon>
        <taxon>Mytilidae</taxon>
        <taxon>Mytilinae</taxon>
        <taxon>Mytilus</taxon>
    </lineage>
</organism>
<accession>A0A6J8AH79</accession>
<sequence>MRREQYIDRAQFCKEVMDNPSNEMFHRLIRCNRGNRNRDLMCIMENGELHYSATEQTQRFSKYFVDLAVPKDKGYDSEFLDLCNVRHNIIQKLGEQENITPKFSTQNICDAIKKLLSGKATDELSLAAEHFKNFPAIVTQFLTDFFNTIMKDKLIPHIYLSLAL</sequence>
<reference evidence="1 2" key="1">
    <citation type="submission" date="2020-06" db="EMBL/GenBank/DDBJ databases">
        <authorList>
            <person name="Li R."/>
            <person name="Bekaert M."/>
        </authorList>
    </citation>
    <scope>NUCLEOTIDE SEQUENCE [LARGE SCALE GENOMIC DNA]</scope>
    <source>
        <strain evidence="2">wild</strain>
    </source>
</reference>
<dbReference type="Proteomes" id="UP000507470">
    <property type="component" value="Unassembled WGS sequence"/>
</dbReference>
<protein>
    <submittedName>
        <fullName evidence="1">Uncharacterized protein</fullName>
    </submittedName>
</protein>
<dbReference type="OrthoDB" id="10320453at2759"/>
<name>A0A6J8AH79_MYTCO</name>
<dbReference type="AlphaFoldDB" id="A0A6J8AH79"/>
<evidence type="ECO:0000313" key="1">
    <source>
        <dbReference type="EMBL" id="CAC5367579.1"/>
    </source>
</evidence>